<organism evidence="1 2">
    <name type="scientific">Aspergillus bertholletiae</name>
    <dbReference type="NCBI Taxonomy" id="1226010"/>
    <lineage>
        <taxon>Eukaryota</taxon>
        <taxon>Fungi</taxon>
        <taxon>Dikarya</taxon>
        <taxon>Ascomycota</taxon>
        <taxon>Pezizomycotina</taxon>
        <taxon>Eurotiomycetes</taxon>
        <taxon>Eurotiomycetidae</taxon>
        <taxon>Eurotiales</taxon>
        <taxon>Aspergillaceae</taxon>
        <taxon>Aspergillus</taxon>
        <taxon>Aspergillus subgen. Circumdati</taxon>
    </lineage>
</organism>
<gene>
    <name evidence="1" type="ORF">BDV26DRAFT_99066</name>
</gene>
<evidence type="ECO:0000313" key="1">
    <source>
        <dbReference type="EMBL" id="KAE8372439.1"/>
    </source>
</evidence>
<dbReference type="Proteomes" id="UP000326198">
    <property type="component" value="Unassembled WGS sequence"/>
</dbReference>
<reference evidence="1 2" key="1">
    <citation type="submission" date="2019-04" db="EMBL/GenBank/DDBJ databases">
        <title>Friends and foes A comparative genomics studyof 23 Aspergillus species from section Flavi.</title>
        <authorList>
            <consortium name="DOE Joint Genome Institute"/>
            <person name="Kjaerbolling I."/>
            <person name="Vesth T."/>
            <person name="Frisvad J.C."/>
            <person name="Nybo J.L."/>
            <person name="Theobald S."/>
            <person name="Kildgaard S."/>
            <person name="Isbrandt T."/>
            <person name="Kuo A."/>
            <person name="Sato A."/>
            <person name="Lyhne E.K."/>
            <person name="Kogle M.E."/>
            <person name="Wiebenga A."/>
            <person name="Kun R.S."/>
            <person name="Lubbers R.J."/>
            <person name="Makela M.R."/>
            <person name="Barry K."/>
            <person name="Chovatia M."/>
            <person name="Clum A."/>
            <person name="Daum C."/>
            <person name="Haridas S."/>
            <person name="He G."/>
            <person name="LaButti K."/>
            <person name="Lipzen A."/>
            <person name="Mondo S."/>
            <person name="Riley R."/>
            <person name="Salamov A."/>
            <person name="Simmons B.A."/>
            <person name="Magnuson J.K."/>
            <person name="Henrissat B."/>
            <person name="Mortensen U.H."/>
            <person name="Larsen T.O."/>
            <person name="Devries R.P."/>
            <person name="Grigoriev I.V."/>
            <person name="Machida M."/>
            <person name="Baker S.E."/>
            <person name="Andersen M.R."/>
        </authorList>
    </citation>
    <scope>NUCLEOTIDE SEQUENCE [LARGE SCALE GENOMIC DNA]</scope>
    <source>
        <strain evidence="1 2">IBT 29228</strain>
    </source>
</reference>
<sequence>MRFSRAQRAIGLRQGPRADRRVLFIKHSYVSKFRSERTIVSCWAPVRGGEVACPLLRRGWDLSRSCSSGDKAMGGMASQVFLILRTVPVRKRVYAFTRKGKVESIGHYPTASSGANQRGNRSAGHDLDVYMMESTYRKMSPRKYALFRWKASRRSNKKQRVELKSNRKIGVEVWRLDWASNDGGGWKTVDERSGWITPHGLYLNRGGGGRD</sequence>
<dbReference type="AlphaFoldDB" id="A0A5N7ATU0"/>
<proteinExistence type="predicted"/>
<evidence type="ECO:0000313" key="2">
    <source>
        <dbReference type="Proteomes" id="UP000326198"/>
    </source>
</evidence>
<keyword evidence="2" id="KW-1185">Reference proteome</keyword>
<name>A0A5N7ATU0_9EURO</name>
<dbReference type="EMBL" id="ML736358">
    <property type="protein sequence ID" value="KAE8372439.1"/>
    <property type="molecule type" value="Genomic_DNA"/>
</dbReference>
<accession>A0A5N7ATU0</accession>
<protein>
    <submittedName>
        <fullName evidence="1">Uncharacterized protein</fullName>
    </submittedName>
</protein>